<reference evidence="3" key="1">
    <citation type="journal article" date="2012" name="Science">
        <title>Fermentation, hydrogen, and sulfur metabolism in multiple uncultivated bacterial phyla.</title>
        <authorList>
            <person name="Wrighton K.C."/>
            <person name="Thomas B.C."/>
            <person name="Sharon I."/>
            <person name="Miller C.S."/>
            <person name="Castelle C.J."/>
            <person name="VerBerkmoes N.C."/>
            <person name="Wilkins M.J."/>
            <person name="Hettich R.L."/>
            <person name="Lipton M.S."/>
            <person name="Williams K.H."/>
            <person name="Long P.E."/>
            <person name="Banfield J.F."/>
        </authorList>
    </citation>
    <scope>NUCLEOTIDE SEQUENCE [LARGE SCALE GENOMIC DNA]</scope>
</reference>
<sequence>MPWYIVLVALVSGFIGYFIFYLRFQHKDTVNQLRSNLKEAAKEVEYLSHELDEYVQQNALLKQKTMELLEKNDDLWDVVSELSKYYVHLKKAAEKTTELSKYLHTPSPDIEEKMQPFLDKAKEKTGETNKSFF</sequence>
<protein>
    <submittedName>
        <fullName evidence="3">Uncharacterized protein</fullName>
    </submittedName>
</protein>
<evidence type="ECO:0000313" key="3">
    <source>
        <dbReference type="EMBL" id="EKD24669.1"/>
    </source>
</evidence>
<gene>
    <name evidence="3" type="ORF">ACD_80C00174G0019</name>
</gene>
<comment type="caution">
    <text evidence="3">The sequence shown here is derived from an EMBL/GenBank/DDBJ whole genome shotgun (WGS) entry which is preliminary data.</text>
</comment>
<dbReference type="AlphaFoldDB" id="K1YH69"/>
<keyword evidence="2" id="KW-1133">Transmembrane helix</keyword>
<keyword evidence="2" id="KW-0812">Transmembrane</keyword>
<proteinExistence type="predicted"/>
<evidence type="ECO:0000256" key="1">
    <source>
        <dbReference type="SAM" id="Coils"/>
    </source>
</evidence>
<feature type="coiled-coil region" evidence="1">
    <location>
        <begin position="23"/>
        <end position="71"/>
    </location>
</feature>
<keyword evidence="1" id="KW-0175">Coiled coil</keyword>
<keyword evidence="2" id="KW-0472">Membrane</keyword>
<accession>K1YH69</accession>
<dbReference type="EMBL" id="AMFJ01036181">
    <property type="protein sequence ID" value="EKD24669.1"/>
    <property type="molecule type" value="Genomic_DNA"/>
</dbReference>
<organism evidence="3">
    <name type="scientific">uncultured bacterium</name>
    <name type="common">gcode 4</name>
    <dbReference type="NCBI Taxonomy" id="1234023"/>
    <lineage>
        <taxon>Bacteria</taxon>
        <taxon>environmental samples</taxon>
    </lineage>
</organism>
<name>K1YH69_9BACT</name>
<evidence type="ECO:0000256" key="2">
    <source>
        <dbReference type="SAM" id="Phobius"/>
    </source>
</evidence>
<feature type="transmembrane region" description="Helical" evidence="2">
    <location>
        <begin position="6"/>
        <end position="24"/>
    </location>
</feature>